<proteinExistence type="predicted"/>
<evidence type="ECO:0000313" key="1">
    <source>
        <dbReference type="EMBL" id="BCJ28077.1"/>
    </source>
</evidence>
<evidence type="ECO:0000313" key="2">
    <source>
        <dbReference type="Proteomes" id="UP000680750"/>
    </source>
</evidence>
<accession>A0A810KYT4</accession>
<keyword evidence="2" id="KW-1185">Reference proteome</keyword>
<sequence>MLAAHLDDLADPVVLTDRTAVYVQVFANCCPHAAHLRPSSLRRRPRGRVAFGPAGRNIGVAIGTLLDGVPMVDLTFG</sequence>
<protein>
    <submittedName>
        <fullName evidence="1">Uncharacterized protein</fullName>
    </submittedName>
</protein>
<dbReference type="EMBL" id="AP023354">
    <property type="protein sequence ID" value="BCJ28077.1"/>
    <property type="molecule type" value="Genomic_DNA"/>
</dbReference>
<gene>
    <name evidence="1" type="ORF">Asera_21850</name>
</gene>
<dbReference type="Proteomes" id="UP000680750">
    <property type="component" value="Chromosome"/>
</dbReference>
<organism evidence="1 2">
    <name type="scientific">Actinocatenispora sera</name>
    <dbReference type="NCBI Taxonomy" id="390989"/>
    <lineage>
        <taxon>Bacteria</taxon>
        <taxon>Bacillati</taxon>
        <taxon>Actinomycetota</taxon>
        <taxon>Actinomycetes</taxon>
        <taxon>Micromonosporales</taxon>
        <taxon>Micromonosporaceae</taxon>
        <taxon>Actinocatenispora</taxon>
    </lineage>
</organism>
<dbReference type="AlphaFoldDB" id="A0A810KYT4"/>
<name>A0A810KYT4_9ACTN</name>
<dbReference type="KEGG" id="aser:Asera_21850"/>
<reference evidence="1" key="1">
    <citation type="submission" date="2020-08" db="EMBL/GenBank/DDBJ databases">
        <title>Whole genome shotgun sequence of Actinocatenispora sera NBRC 101916.</title>
        <authorList>
            <person name="Komaki H."/>
            <person name="Tamura T."/>
        </authorList>
    </citation>
    <scope>NUCLEOTIDE SEQUENCE</scope>
    <source>
        <strain evidence="1">NBRC 101916</strain>
    </source>
</reference>